<dbReference type="EMBL" id="OX451739">
    <property type="protein sequence ID" value="CAI8607904.1"/>
    <property type="molecule type" value="Genomic_DNA"/>
</dbReference>
<comment type="subcellular location">
    <subcellularLocation>
        <location evidence="2">Endomembrane system</location>
    </subcellularLocation>
    <subcellularLocation>
        <location evidence="1">Membrane</location>
        <topology evidence="1">Multi-pass membrane protein</topology>
    </subcellularLocation>
</comment>
<evidence type="ECO:0000256" key="3">
    <source>
        <dbReference type="ARBA" id="ARBA00022448"/>
    </source>
</evidence>
<keyword evidence="8" id="KW-1133">Transmembrane helix</keyword>
<dbReference type="InterPro" id="IPR023214">
    <property type="entry name" value="HAD_sf"/>
</dbReference>
<evidence type="ECO:0000256" key="2">
    <source>
        <dbReference type="ARBA" id="ARBA00004308"/>
    </source>
</evidence>
<gene>
    <name evidence="10" type="ORF">VFH_IV059880</name>
</gene>
<dbReference type="Proteomes" id="UP001157006">
    <property type="component" value="Chromosome 4"/>
</dbReference>
<evidence type="ECO:0000256" key="9">
    <source>
        <dbReference type="ARBA" id="ARBA00023136"/>
    </source>
</evidence>
<dbReference type="PANTHER" id="PTHR24092:SF180">
    <property type="entry name" value="PHOSPHOLIPID-TRANSPORTING ATPASE DNF1-RELATED"/>
    <property type="match status" value="1"/>
</dbReference>
<organism evidence="10 11">
    <name type="scientific">Vicia faba</name>
    <name type="common">Broad bean</name>
    <name type="synonym">Faba vulgaris</name>
    <dbReference type="NCBI Taxonomy" id="3906"/>
    <lineage>
        <taxon>Eukaryota</taxon>
        <taxon>Viridiplantae</taxon>
        <taxon>Streptophyta</taxon>
        <taxon>Embryophyta</taxon>
        <taxon>Tracheophyta</taxon>
        <taxon>Spermatophyta</taxon>
        <taxon>Magnoliopsida</taxon>
        <taxon>eudicotyledons</taxon>
        <taxon>Gunneridae</taxon>
        <taxon>Pentapetalae</taxon>
        <taxon>rosids</taxon>
        <taxon>fabids</taxon>
        <taxon>Fabales</taxon>
        <taxon>Fabaceae</taxon>
        <taxon>Papilionoideae</taxon>
        <taxon>50 kb inversion clade</taxon>
        <taxon>NPAAA clade</taxon>
        <taxon>Hologalegina</taxon>
        <taxon>IRL clade</taxon>
        <taxon>Fabeae</taxon>
        <taxon>Vicia</taxon>
    </lineage>
</organism>
<evidence type="ECO:0000256" key="5">
    <source>
        <dbReference type="ARBA" id="ARBA00022741"/>
    </source>
</evidence>
<evidence type="ECO:0000256" key="4">
    <source>
        <dbReference type="ARBA" id="ARBA00022692"/>
    </source>
</evidence>
<dbReference type="AlphaFoldDB" id="A0AAV1ABN2"/>
<dbReference type="GO" id="GO:0005802">
    <property type="term" value="C:trans-Golgi network"/>
    <property type="evidence" value="ECO:0007669"/>
    <property type="project" value="TreeGrafter"/>
</dbReference>
<keyword evidence="9" id="KW-0472">Membrane</keyword>
<dbReference type="InterPro" id="IPR036412">
    <property type="entry name" value="HAD-like_sf"/>
</dbReference>
<dbReference type="Gene3D" id="3.40.1110.10">
    <property type="entry name" value="Calcium-transporting ATPase, cytoplasmic domain N"/>
    <property type="match status" value="1"/>
</dbReference>
<evidence type="ECO:0000256" key="7">
    <source>
        <dbReference type="ARBA" id="ARBA00022967"/>
    </source>
</evidence>
<dbReference type="PANTHER" id="PTHR24092">
    <property type="entry name" value="PROBABLE PHOSPHOLIPID-TRANSPORTING ATPASE"/>
    <property type="match status" value="1"/>
</dbReference>
<dbReference type="GO" id="GO:0048194">
    <property type="term" value="P:Golgi vesicle budding"/>
    <property type="evidence" value="ECO:0007669"/>
    <property type="project" value="TreeGrafter"/>
</dbReference>
<dbReference type="PROSITE" id="PS00154">
    <property type="entry name" value="ATPASE_E1_E2"/>
    <property type="match status" value="1"/>
</dbReference>
<proteinExistence type="predicted"/>
<keyword evidence="4" id="KW-0812">Transmembrane</keyword>
<keyword evidence="6" id="KW-0067">ATP-binding</keyword>
<evidence type="ECO:0000256" key="8">
    <source>
        <dbReference type="ARBA" id="ARBA00022989"/>
    </source>
</evidence>
<reference evidence="10 11" key="1">
    <citation type="submission" date="2023-01" db="EMBL/GenBank/DDBJ databases">
        <authorList>
            <person name="Kreplak J."/>
        </authorList>
    </citation>
    <scope>NUCLEOTIDE SEQUENCE [LARGE SCALE GENOMIC DNA]</scope>
</reference>
<keyword evidence="11" id="KW-1185">Reference proteome</keyword>
<dbReference type="SUPFAM" id="SSF56784">
    <property type="entry name" value="HAD-like"/>
    <property type="match status" value="1"/>
</dbReference>
<evidence type="ECO:0000256" key="1">
    <source>
        <dbReference type="ARBA" id="ARBA00004141"/>
    </source>
</evidence>
<dbReference type="GO" id="GO:0140326">
    <property type="term" value="F:ATPase-coupled intramembrane lipid transporter activity"/>
    <property type="evidence" value="ECO:0007669"/>
    <property type="project" value="TreeGrafter"/>
</dbReference>
<dbReference type="InterPro" id="IPR023299">
    <property type="entry name" value="ATPase_P-typ_cyto_dom_N"/>
</dbReference>
<keyword evidence="7" id="KW-1278">Translocase</keyword>
<keyword evidence="3" id="KW-0813">Transport</keyword>
<keyword evidence="5" id="KW-0547">Nucleotide-binding</keyword>
<sequence length="172" mass="19765">MSINNNVINVLQDQKWAPMPWKKLQVGDIIKVLGGCNPPNICYALLWQHVFLLTSNLNEELGQVEYIFSDKTGTLTRNLMEFFKCSIGVEVYGNGVTEIERGLAERNGMKIEENRPPHTVHEKGFNFEDARLMRGAWRNEPNPDACRQCINEDVEKDDINDEIQEDDINDKI</sequence>
<dbReference type="Gene3D" id="3.40.50.1000">
    <property type="entry name" value="HAD superfamily/HAD-like"/>
    <property type="match status" value="1"/>
</dbReference>
<dbReference type="GO" id="GO:0000139">
    <property type="term" value="C:Golgi membrane"/>
    <property type="evidence" value="ECO:0007669"/>
    <property type="project" value="GOC"/>
</dbReference>
<evidence type="ECO:0000313" key="10">
    <source>
        <dbReference type="EMBL" id="CAI8607904.1"/>
    </source>
</evidence>
<dbReference type="GO" id="GO:0045332">
    <property type="term" value="P:phospholipid translocation"/>
    <property type="evidence" value="ECO:0007669"/>
    <property type="project" value="TreeGrafter"/>
</dbReference>
<dbReference type="InterPro" id="IPR018303">
    <property type="entry name" value="ATPase_P-typ_P_site"/>
</dbReference>
<dbReference type="GO" id="GO:0005524">
    <property type="term" value="F:ATP binding"/>
    <property type="evidence" value="ECO:0007669"/>
    <property type="project" value="UniProtKB-KW"/>
</dbReference>
<evidence type="ECO:0000313" key="11">
    <source>
        <dbReference type="Proteomes" id="UP001157006"/>
    </source>
</evidence>
<name>A0AAV1ABN2_VICFA</name>
<evidence type="ECO:0000256" key="6">
    <source>
        <dbReference type="ARBA" id="ARBA00022840"/>
    </source>
</evidence>
<protein>
    <submittedName>
        <fullName evidence="10">Uncharacterized protein</fullName>
    </submittedName>
</protein>
<dbReference type="FunFam" id="3.40.50.1000:FF:000001">
    <property type="entry name" value="Phospholipid-transporting ATPase IC"/>
    <property type="match status" value="1"/>
</dbReference>
<dbReference type="GO" id="GO:0005886">
    <property type="term" value="C:plasma membrane"/>
    <property type="evidence" value="ECO:0007669"/>
    <property type="project" value="TreeGrafter"/>
</dbReference>
<accession>A0AAV1ABN2</accession>